<dbReference type="PANTHER" id="PTHR33671">
    <property type="entry name" value="N-METHYLTRANSFERASE, PUTATIVE (DUF688)-RELATED"/>
    <property type="match status" value="1"/>
</dbReference>
<dbReference type="PANTHER" id="PTHR33671:SF3">
    <property type="entry name" value="F28N24.8 PROTEIN"/>
    <property type="match status" value="1"/>
</dbReference>
<evidence type="ECO:0000313" key="2">
    <source>
        <dbReference type="EMBL" id="KAA8515101.1"/>
    </source>
</evidence>
<reference evidence="2 3" key="1">
    <citation type="submission" date="2019-09" db="EMBL/GenBank/DDBJ databases">
        <title>A chromosome-level genome assembly of the Chinese tupelo Nyssa sinensis.</title>
        <authorList>
            <person name="Yang X."/>
            <person name="Kang M."/>
            <person name="Yang Y."/>
            <person name="Xiong H."/>
            <person name="Wang M."/>
            <person name="Zhang Z."/>
            <person name="Wang Z."/>
            <person name="Wu H."/>
            <person name="Ma T."/>
            <person name="Liu J."/>
            <person name="Xi Z."/>
        </authorList>
    </citation>
    <scope>NUCLEOTIDE SEQUENCE [LARGE SCALE GENOMIC DNA]</scope>
    <source>
        <strain evidence="2">J267</strain>
        <tissue evidence="2">Leaf</tissue>
    </source>
</reference>
<dbReference type="AlphaFoldDB" id="A0A5J4ZCX0"/>
<organism evidence="2 3">
    <name type="scientific">Nyssa sinensis</name>
    <dbReference type="NCBI Taxonomy" id="561372"/>
    <lineage>
        <taxon>Eukaryota</taxon>
        <taxon>Viridiplantae</taxon>
        <taxon>Streptophyta</taxon>
        <taxon>Embryophyta</taxon>
        <taxon>Tracheophyta</taxon>
        <taxon>Spermatophyta</taxon>
        <taxon>Magnoliopsida</taxon>
        <taxon>eudicotyledons</taxon>
        <taxon>Gunneridae</taxon>
        <taxon>Pentapetalae</taxon>
        <taxon>asterids</taxon>
        <taxon>Cornales</taxon>
        <taxon>Nyssaceae</taxon>
        <taxon>Nyssa</taxon>
    </lineage>
</organism>
<sequence>MERKQLDFNAPLLSVRRFSSPAASSDGDDRKVIEDSLPDRWNSLPLYKSDFELGEVTKPAAVPFMWEQIPGRPKGGSDARSQPLEESYNTPRLPPGRLLDVIKQISDKPSEYQNGISPQIEASSSNNATLSKSLNKGINGKGASELEIGADAYSDALEILSPTESFSLSCSLSGLSGYDGPDVKPSGTFSTNSQTRDFMMSRFIPAAKAMVLESPQYVSRKQLVALQQPKQVKKVVNGERRPLLEQFRSDIVPHDNQYMEDVESKDEDDECDDSGNKSAKACGVFPLFCLKNSLCLLNRVPGMKVRTCSLVSSASEVSRLTRTAYSGPQSQILEKHTWDASCKKTSDSRVRLHELHEVDNKLISESNQLTYSSELHMTDESSQYRRPRDGISPYRNEASCEGSGFLGVPEIRENVKANSFNWCNKDCNKFLDVASQRRYKQESGSMNPTVEKILYIDSVNIVESISSGAKALMVSSGKHFDTLVESRGMGKNIKAESLVQDKKFLNILEQGSNNNILKPKASGSVNADLPSIHISDLEHKVDRMEGLRPDQSLNQEPRSLECSKVHTHGNLDMKNEHIIKADNQENSNIDLFQPPLPPPLPKSPSESWLWRTLPSISSQNSFSHSHSHFGTQFHSKKQGPKISSTGTKWENIVKTSNLHYDHVRYSEELIPHVSQHSKT</sequence>
<feature type="region of interest" description="Disordered" evidence="1">
    <location>
        <begin position="68"/>
        <end position="96"/>
    </location>
</feature>
<evidence type="ECO:0000256" key="1">
    <source>
        <dbReference type="SAM" id="MobiDB-lite"/>
    </source>
</evidence>
<dbReference type="Pfam" id="PF05097">
    <property type="entry name" value="DUF688"/>
    <property type="match status" value="1"/>
</dbReference>
<dbReference type="Proteomes" id="UP000325577">
    <property type="component" value="Linkage Group LG9"/>
</dbReference>
<protein>
    <submittedName>
        <fullName evidence="2">Uncharacterized protein</fullName>
    </submittedName>
</protein>
<accession>A0A5J4ZCX0</accession>
<dbReference type="InterPro" id="IPR007789">
    <property type="entry name" value="DUF688"/>
</dbReference>
<evidence type="ECO:0000313" key="3">
    <source>
        <dbReference type="Proteomes" id="UP000325577"/>
    </source>
</evidence>
<dbReference type="EMBL" id="CM018052">
    <property type="protein sequence ID" value="KAA8515101.1"/>
    <property type="molecule type" value="Genomic_DNA"/>
</dbReference>
<dbReference type="OrthoDB" id="677721at2759"/>
<keyword evidence="3" id="KW-1185">Reference proteome</keyword>
<gene>
    <name evidence="2" type="ORF">F0562_018112</name>
</gene>
<proteinExistence type="predicted"/>
<name>A0A5J4ZCX0_9ASTE</name>